<dbReference type="CDD" id="cd03801">
    <property type="entry name" value="GT4_PimA-like"/>
    <property type="match status" value="1"/>
</dbReference>
<evidence type="ECO:0000259" key="1">
    <source>
        <dbReference type="Pfam" id="PF00534"/>
    </source>
</evidence>
<comment type="caution">
    <text evidence="2">The sequence shown here is derived from an EMBL/GenBank/DDBJ whole genome shotgun (WGS) entry which is preliminary data.</text>
</comment>
<name>A0ABT7BN33_9CYAN</name>
<dbReference type="Gene3D" id="3.40.50.2000">
    <property type="entry name" value="Glycogen Phosphorylase B"/>
    <property type="match status" value="2"/>
</dbReference>
<evidence type="ECO:0000313" key="2">
    <source>
        <dbReference type="EMBL" id="MDJ1180602.1"/>
    </source>
</evidence>
<feature type="domain" description="Glycosyl transferase family 1" evidence="1">
    <location>
        <begin position="192"/>
        <end position="356"/>
    </location>
</feature>
<organism evidence="2 3">
    <name type="scientific">Roseofilum halophilum BLCC-M91</name>
    <dbReference type="NCBI Taxonomy" id="3022259"/>
    <lineage>
        <taxon>Bacteria</taxon>
        <taxon>Bacillati</taxon>
        <taxon>Cyanobacteriota</taxon>
        <taxon>Cyanophyceae</taxon>
        <taxon>Desertifilales</taxon>
        <taxon>Desertifilaceae</taxon>
        <taxon>Roseofilum</taxon>
        <taxon>Roseofilum halophilum</taxon>
    </lineage>
</organism>
<dbReference type="PANTHER" id="PTHR45947:SF3">
    <property type="entry name" value="SULFOQUINOVOSYL TRANSFERASE SQD2"/>
    <property type="match status" value="1"/>
</dbReference>
<dbReference type="SUPFAM" id="SSF53756">
    <property type="entry name" value="UDP-Glycosyltransferase/glycogen phosphorylase"/>
    <property type="match status" value="1"/>
</dbReference>
<reference evidence="2 3" key="1">
    <citation type="submission" date="2023-01" db="EMBL/GenBank/DDBJ databases">
        <title>Novel diversity within Roseofilum (Cyanobacteria; Desertifilaceae) from marine benthic mats with descriptions of four novel species.</title>
        <authorList>
            <person name="Wang Y."/>
            <person name="Berthold D.E."/>
            <person name="Hu J."/>
            <person name="Lefler F.W."/>
            <person name="Laughinghouse H.D. IV."/>
        </authorList>
    </citation>
    <scope>NUCLEOTIDE SEQUENCE [LARGE SCALE GENOMIC DNA]</scope>
    <source>
        <strain evidence="2 3">BLCC-M91</strain>
    </source>
</reference>
<dbReference type="InterPro" id="IPR050194">
    <property type="entry name" value="Glycosyltransferase_grp1"/>
</dbReference>
<sequence length="385" mass="43708">METRIAWLVPAVRRGAYWQPVLREFTKIYPQTKFYTSQTWPGFDPDAPGANVITLIGKYRFQETKTVESGYNRGIILVSPTVVFPLLKYKPQVVFVSSFSIWTVLAIALQPMGKWKLILVYESSSPNVDFRDSPLRSNLRRWMTQFMDTFISNSRRGKDYLVEILGVDANNISARPYMVPDTQTLLHNRSEDQSQSLALKSPIFLCVGLLVPRKGVKYLLQACAILRDRGYSEYSLVLVGDGEQRAELEAFVKDHQLEQQVTWTGWLNYGDLGTYFNEADVFIFPTLEDTWGVVLLEAMAFGKAIVSSKWAGASEMVVEGENGYVIDPYEPEKFAEAMMKLIDDPELIQKMGQKSQELMAEHNAEKAGLFLASQVEKVLGKQHQT</sequence>
<dbReference type="RefSeq" id="WP_283763902.1">
    <property type="nucleotide sequence ID" value="NZ_JAQPOK010000130.1"/>
</dbReference>
<proteinExistence type="predicted"/>
<dbReference type="PANTHER" id="PTHR45947">
    <property type="entry name" value="SULFOQUINOVOSYL TRANSFERASE SQD2"/>
    <property type="match status" value="1"/>
</dbReference>
<dbReference type="Pfam" id="PF00534">
    <property type="entry name" value="Glycos_transf_1"/>
    <property type="match status" value="1"/>
</dbReference>
<keyword evidence="3" id="KW-1185">Reference proteome</keyword>
<dbReference type="InterPro" id="IPR001296">
    <property type="entry name" value="Glyco_trans_1"/>
</dbReference>
<gene>
    <name evidence="2" type="ORF">PJF56_17210</name>
</gene>
<accession>A0ABT7BN33</accession>
<dbReference type="EMBL" id="JAQPOK010000130">
    <property type="protein sequence ID" value="MDJ1180602.1"/>
    <property type="molecule type" value="Genomic_DNA"/>
</dbReference>
<protein>
    <submittedName>
        <fullName evidence="2">Glycosyltransferase family 4 protein</fullName>
    </submittedName>
</protein>
<dbReference type="Proteomes" id="UP001231370">
    <property type="component" value="Unassembled WGS sequence"/>
</dbReference>
<evidence type="ECO:0000313" key="3">
    <source>
        <dbReference type="Proteomes" id="UP001231370"/>
    </source>
</evidence>